<accession>A0A382T3Y4</accession>
<evidence type="ECO:0000256" key="4">
    <source>
        <dbReference type="ARBA" id="ARBA00022840"/>
    </source>
</evidence>
<gene>
    <name evidence="6" type="ORF">METZ01_LOCUS369309</name>
</gene>
<evidence type="ECO:0000256" key="1">
    <source>
        <dbReference type="ARBA" id="ARBA00005417"/>
    </source>
</evidence>
<dbReference type="GO" id="GO:0005524">
    <property type="term" value="F:ATP binding"/>
    <property type="evidence" value="ECO:0007669"/>
    <property type="project" value="UniProtKB-KW"/>
</dbReference>
<feature type="domain" description="ABC transporter" evidence="5">
    <location>
        <begin position="41"/>
        <end position="118"/>
    </location>
</feature>
<feature type="non-terminal residue" evidence="6">
    <location>
        <position position="1"/>
    </location>
</feature>
<dbReference type="PANTHER" id="PTHR42711:SF5">
    <property type="entry name" value="ABC TRANSPORTER ATP-BINDING PROTEIN NATA"/>
    <property type="match status" value="1"/>
</dbReference>
<sequence>LAGHQAVNGLDIDSGFGLADPPPSKLAVRGISLTLGTRVVLDDLYFEIRPGEVLGILGPNGSGKTSLMRCITGLWKPDRGTLWLDGDALGPLERSLRVVMGVVFQEPSLDNRLSAIENLMLVGRLFGL</sequence>
<dbReference type="Gene3D" id="3.40.50.300">
    <property type="entry name" value="P-loop containing nucleotide triphosphate hydrolases"/>
    <property type="match status" value="1"/>
</dbReference>
<keyword evidence="4" id="KW-0067">ATP-binding</keyword>
<dbReference type="InterPro" id="IPR027417">
    <property type="entry name" value="P-loop_NTPase"/>
</dbReference>
<proteinExistence type="inferred from homology"/>
<dbReference type="InterPro" id="IPR003439">
    <property type="entry name" value="ABC_transporter-like_ATP-bd"/>
</dbReference>
<feature type="non-terminal residue" evidence="6">
    <location>
        <position position="128"/>
    </location>
</feature>
<reference evidence="6" key="1">
    <citation type="submission" date="2018-05" db="EMBL/GenBank/DDBJ databases">
        <authorList>
            <person name="Lanie J.A."/>
            <person name="Ng W.-L."/>
            <person name="Kazmierczak K.M."/>
            <person name="Andrzejewski T.M."/>
            <person name="Davidsen T.M."/>
            <person name="Wayne K.J."/>
            <person name="Tettelin H."/>
            <person name="Glass J.I."/>
            <person name="Rusch D."/>
            <person name="Podicherti R."/>
            <person name="Tsui H.-C.T."/>
            <person name="Winkler M.E."/>
        </authorList>
    </citation>
    <scope>NUCLEOTIDE SEQUENCE</scope>
</reference>
<organism evidence="6">
    <name type="scientific">marine metagenome</name>
    <dbReference type="NCBI Taxonomy" id="408172"/>
    <lineage>
        <taxon>unclassified sequences</taxon>
        <taxon>metagenomes</taxon>
        <taxon>ecological metagenomes</taxon>
    </lineage>
</organism>
<keyword evidence="2" id="KW-0813">Transport</keyword>
<evidence type="ECO:0000256" key="2">
    <source>
        <dbReference type="ARBA" id="ARBA00022448"/>
    </source>
</evidence>
<evidence type="ECO:0000256" key="3">
    <source>
        <dbReference type="ARBA" id="ARBA00022741"/>
    </source>
</evidence>
<dbReference type="Pfam" id="PF00005">
    <property type="entry name" value="ABC_tran"/>
    <property type="match status" value="1"/>
</dbReference>
<comment type="similarity">
    <text evidence="1">Belongs to the ABC transporter superfamily.</text>
</comment>
<evidence type="ECO:0000259" key="5">
    <source>
        <dbReference type="Pfam" id="PF00005"/>
    </source>
</evidence>
<dbReference type="GO" id="GO:0016887">
    <property type="term" value="F:ATP hydrolysis activity"/>
    <property type="evidence" value="ECO:0007669"/>
    <property type="project" value="InterPro"/>
</dbReference>
<keyword evidence="3" id="KW-0547">Nucleotide-binding</keyword>
<dbReference type="SUPFAM" id="SSF52540">
    <property type="entry name" value="P-loop containing nucleoside triphosphate hydrolases"/>
    <property type="match status" value="1"/>
</dbReference>
<dbReference type="AlphaFoldDB" id="A0A382T3Y4"/>
<evidence type="ECO:0000313" key="6">
    <source>
        <dbReference type="EMBL" id="SVD16455.1"/>
    </source>
</evidence>
<name>A0A382T3Y4_9ZZZZ</name>
<dbReference type="EMBL" id="UINC01133491">
    <property type="protein sequence ID" value="SVD16455.1"/>
    <property type="molecule type" value="Genomic_DNA"/>
</dbReference>
<dbReference type="PANTHER" id="PTHR42711">
    <property type="entry name" value="ABC TRANSPORTER ATP-BINDING PROTEIN"/>
    <property type="match status" value="1"/>
</dbReference>
<dbReference type="InterPro" id="IPR050763">
    <property type="entry name" value="ABC_transporter_ATP-binding"/>
</dbReference>
<protein>
    <recommendedName>
        <fullName evidence="5">ABC transporter domain-containing protein</fullName>
    </recommendedName>
</protein>